<sequence>MTTSAKTTTSKAKTTKENAPISNTPISDNVTETLHQSVDTLGEHAANAETRIRETASHSSETIADKQIQLKEYWDQSNVGKYAKENPLATAGIAFAAGMLLSSFLRKK</sequence>
<accession>A0ABY3MX04</accession>
<feature type="compositionally biased region" description="Low complexity" evidence="1">
    <location>
        <begin position="1"/>
        <end position="12"/>
    </location>
</feature>
<dbReference type="RefSeq" id="WP_101344841.1">
    <property type="nucleotide sequence ID" value="NZ_PJAI02000008.1"/>
</dbReference>
<evidence type="ECO:0000313" key="3">
    <source>
        <dbReference type="EMBL" id="TYK65730.1"/>
    </source>
</evidence>
<evidence type="ECO:0000313" key="4">
    <source>
        <dbReference type="Proteomes" id="UP000815846"/>
    </source>
</evidence>
<proteinExistence type="predicted"/>
<feature type="region of interest" description="Disordered" evidence="1">
    <location>
        <begin position="1"/>
        <end position="27"/>
    </location>
</feature>
<reference evidence="3 4" key="1">
    <citation type="submission" date="2019-08" db="EMBL/GenBank/DDBJ databases">
        <title>Microbe sample from Colwellia echini.</title>
        <authorList>
            <person name="Christiansen L."/>
            <person name="Pathiraja D."/>
            <person name="Schultz-Johansen M."/>
            <person name="Choi I.-G."/>
            <person name="Stougaard P."/>
        </authorList>
    </citation>
    <scope>NUCLEOTIDE SEQUENCE [LARGE SCALE GENOMIC DNA]</scope>
    <source>
        <strain evidence="3 4">A3</strain>
    </source>
</reference>
<feature type="transmembrane region" description="Helical" evidence="2">
    <location>
        <begin position="88"/>
        <end position="105"/>
    </location>
</feature>
<name>A0ABY3MX04_9GAMM</name>
<keyword evidence="2" id="KW-1133">Transmembrane helix</keyword>
<keyword evidence="4" id="KW-1185">Reference proteome</keyword>
<organism evidence="3 4">
    <name type="scientific">Colwellia echini</name>
    <dbReference type="NCBI Taxonomy" id="1982103"/>
    <lineage>
        <taxon>Bacteria</taxon>
        <taxon>Pseudomonadati</taxon>
        <taxon>Pseudomonadota</taxon>
        <taxon>Gammaproteobacteria</taxon>
        <taxon>Alteromonadales</taxon>
        <taxon>Colwelliaceae</taxon>
        <taxon>Colwellia</taxon>
    </lineage>
</organism>
<comment type="caution">
    <text evidence="3">The sequence shown here is derived from an EMBL/GenBank/DDBJ whole genome shotgun (WGS) entry which is preliminary data.</text>
</comment>
<evidence type="ECO:0000256" key="1">
    <source>
        <dbReference type="SAM" id="MobiDB-lite"/>
    </source>
</evidence>
<gene>
    <name evidence="3" type="ORF">CWS31_008755</name>
</gene>
<keyword evidence="2" id="KW-0472">Membrane</keyword>
<dbReference type="EMBL" id="PJAI02000008">
    <property type="protein sequence ID" value="TYK65730.1"/>
    <property type="molecule type" value="Genomic_DNA"/>
</dbReference>
<protein>
    <submittedName>
        <fullName evidence="3">DUF883 domain-containing protein</fullName>
    </submittedName>
</protein>
<keyword evidence="2" id="KW-0812">Transmembrane</keyword>
<evidence type="ECO:0000256" key="2">
    <source>
        <dbReference type="SAM" id="Phobius"/>
    </source>
</evidence>
<dbReference type="Proteomes" id="UP000815846">
    <property type="component" value="Unassembled WGS sequence"/>
</dbReference>